<keyword evidence="6" id="KW-1185">Reference proteome</keyword>
<comment type="subcellular location">
    <subcellularLocation>
        <location evidence="1">Secreted</location>
    </subcellularLocation>
</comment>
<name>A0AA35KBH5_9SAUR</name>
<evidence type="ECO:0000256" key="1">
    <source>
        <dbReference type="ARBA" id="ARBA00004613"/>
    </source>
</evidence>
<accession>A0AA35KBH5</accession>
<protein>
    <recommendedName>
        <fullName evidence="4">Olfactomedin-like domain-containing protein</fullName>
    </recommendedName>
</protein>
<dbReference type="InterPro" id="IPR003112">
    <property type="entry name" value="Olfac-like_dom"/>
</dbReference>
<organism evidence="5 6">
    <name type="scientific">Podarcis lilfordi</name>
    <name type="common">Lilford's wall lizard</name>
    <dbReference type="NCBI Taxonomy" id="74358"/>
    <lineage>
        <taxon>Eukaryota</taxon>
        <taxon>Metazoa</taxon>
        <taxon>Chordata</taxon>
        <taxon>Craniata</taxon>
        <taxon>Vertebrata</taxon>
        <taxon>Euteleostomi</taxon>
        <taxon>Lepidosauria</taxon>
        <taxon>Squamata</taxon>
        <taxon>Bifurcata</taxon>
        <taxon>Unidentata</taxon>
        <taxon>Episquamata</taxon>
        <taxon>Laterata</taxon>
        <taxon>Lacertibaenia</taxon>
        <taxon>Lacertidae</taxon>
        <taxon>Podarcis</taxon>
    </lineage>
</organism>
<comment type="caution">
    <text evidence="3">Lacks conserved residue(s) required for the propagation of feature annotation.</text>
</comment>
<feature type="domain" description="Olfactomedin-like" evidence="4">
    <location>
        <begin position="197"/>
        <end position="457"/>
    </location>
</feature>
<reference evidence="5" key="1">
    <citation type="submission" date="2022-12" db="EMBL/GenBank/DDBJ databases">
        <authorList>
            <person name="Alioto T."/>
            <person name="Alioto T."/>
            <person name="Gomez Garrido J."/>
        </authorList>
    </citation>
    <scope>NUCLEOTIDE SEQUENCE</scope>
</reference>
<dbReference type="PANTHER" id="PTHR23192">
    <property type="entry name" value="OLFACTOMEDIN-RELATED"/>
    <property type="match status" value="1"/>
</dbReference>
<dbReference type="GO" id="GO:0007165">
    <property type="term" value="P:signal transduction"/>
    <property type="evidence" value="ECO:0007669"/>
    <property type="project" value="TreeGrafter"/>
</dbReference>
<dbReference type="PROSITE" id="PS51132">
    <property type="entry name" value="OLF"/>
    <property type="match status" value="1"/>
</dbReference>
<dbReference type="InterPro" id="IPR050605">
    <property type="entry name" value="Olfactomedin-like_domain"/>
</dbReference>
<evidence type="ECO:0000313" key="5">
    <source>
        <dbReference type="EMBL" id="CAI5773838.1"/>
    </source>
</evidence>
<dbReference type="PANTHER" id="PTHR23192:SF7">
    <property type="entry name" value="OLFACTOMEDIN-4"/>
    <property type="match status" value="1"/>
</dbReference>
<gene>
    <name evidence="5" type="ORF">PODLI_1B018127</name>
</gene>
<dbReference type="AlphaFoldDB" id="A0AA35KBH5"/>
<dbReference type="SUPFAM" id="SSF75011">
    <property type="entry name" value="3-carboxy-cis,cis-mucoante lactonizing enzyme"/>
    <property type="match status" value="1"/>
</dbReference>
<sequence length="460" mass="52240">MATEAPFQSVFSRLPSWKATSTTASQLVSRVNGSVDDRGICQCSVFLPEDAFPAQQVEALEKLAGSLSERFNKELSKVTEYMKIVDVYGHKLFNLTQRVEEMHKSQTSYTELDFEVLKLEIQEMESLVVQLKASMGESNVVVQQLYVEIKNMSLMVAHLENLDKNNVLAIRREILALKQRLKECEEPGSGQLVPPGFCNHSGLVNISKPHLHSWNWRGSGYRYGVWGKGYSPGSPTSEAYWVAPMYDERNMQTIDLYSSYENLLFYAPSKRLSLSGQGSGATVYKNFLYFNYYNTNQMYKLELTSNTVVLKSTITGAAYNNRFSYAGKAWQDIDLVVDESGLWAIYSTEANTGNIVISKINEDTLQMQKTWFTRQYKPSVTSAFIICGVLYVTRSLNTHQEEIFYTFDTKTGKEGRISIVLEKPFGTVRGVDYHPTDRKLYLYNDGFLVSYNLVFQLASP</sequence>
<dbReference type="EMBL" id="OX395129">
    <property type="protein sequence ID" value="CAI5773838.1"/>
    <property type="molecule type" value="Genomic_DNA"/>
</dbReference>
<proteinExistence type="predicted"/>
<evidence type="ECO:0000259" key="4">
    <source>
        <dbReference type="PROSITE" id="PS51132"/>
    </source>
</evidence>
<evidence type="ECO:0000256" key="3">
    <source>
        <dbReference type="PROSITE-ProRule" id="PRU00446"/>
    </source>
</evidence>
<dbReference type="Proteomes" id="UP001178461">
    <property type="component" value="Chromosome 4"/>
</dbReference>
<dbReference type="Pfam" id="PF02191">
    <property type="entry name" value="OLF"/>
    <property type="match status" value="1"/>
</dbReference>
<dbReference type="SMART" id="SM00284">
    <property type="entry name" value="OLF"/>
    <property type="match status" value="1"/>
</dbReference>
<dbReference type="GO" id="GO:0005615">
    <property type="term" value="C:extracellular space"/>
    <property type="evidence" value="ECO:0007669"/>
    <property type="project" value="TreeGrafter"/>
</dbReference>
<evidence type="ECO:0000313" key="6">
    <source>
        <dbReference type="Proteomes" id="UP001178461"/>
    </source>
</evidence>
<evidence type="ECO:0000256" key="2">
    <source>
        <dbReference type="ARBA" id="ARBA00022525"/>
    </source>
</evidence>
<keyword evidence="2" id="KW-0964">Secreted</keyword>